<feature type="region of interest" description="Disordered" evidence="2">
    <location>
        <begin position="343"/>
        <end position="396"/>
    </location>
</feature>
<dbReference type="GeneID" id="127565681"/>
<sequence>MSLFANLLLETCVNFEKCGDVVVSRKENIVGLSCQFCYDIFNSVIEFLHHLQKMHCDILEFPREHNVYTMDEIMSLEDDDDEVDSHVIINEETDKQINDMEIGLDANTLQINILKENNLVKGNQISGTEMYRQGAELNKSLVTGYDKTLALKPGIEIKCERQLQKPGASDAAKESSTSITHKKIKRINNTKEELNAGITASTEIQDENNVNSLRLKKVNIVNTHKNAELAQEVYVPQKNIPKVKENNIKLLKEKKNTGQHDLETPVSRNKPTFYNLLTMNSGEKRTKPKLKKSLIMTETNSLKTDSSFKLDYKTHRNLSSIIIDKIEYLPNIDLNFLKTSKSTTKETSTLEVKKQNPLRESFSDRSNPAMWKNKPPRRPTYSEGLTSQISTKPEVKSSSKRSLVESIDEIKMSIIFDDNSKRKLPKNATSNRTLDIKQTDLSEELLGLEDIEVKSVETTHPKLRDDCVLLQFVGLNIIKDPYYEDRKPVEFCEVLRSKATKFSKILRDRDIIWNFQKSATKQTFQKIASELSMLTEQANKFLMADLNVSEVKRILNLISKWYTHQTTQKLFKKVELSSTTENYLLLFGFLPKLNRCVYYCEWCDECSTNRSRYNEHRMSHLHNFYCPQCERGFLKYGQLKTHFEILHGST</sequence>
<accession>A0A9C6SYL3</accession>
<evidence type="ECO:0000313" key="5">
    <source>
        <dbReference type="RefSeq" id="XP_051861349.1"/>
    </source>
</evidence>
<keyword evidence="1" id="KW-0479">Metal-binding</keyword>
<evidence type="ECO:0000256" key="2">
    <source>
        <dbReference type="SAM" id="MobiDB-lite"/>
    </source>
</evidence>
<dbReference type="Proteomes" id="UP000515160">
    <property type="component" value="Chromosome 3"/>
</dbReference>
<feature type="domain" description="C2H2-type" evidence="3">
    <location>
        <begin position="624"/>
        <end position="650"/>
    </location>
</feature>
<proteinExistence type="predicted"/>
<keyword evidence="1" id="KW-0863">Zinc-finger</keyword>
<keyword evidence="1" id="KW-0862">Zinc</keyword>
<protein>
    <submittedName>
        <fullName evidence="5">Protein teflon</fullName>
    </submittedName>
</protein>
<dbReference type="GO" id="GO:0008270">
    <property type="term" value="F:zinc ion binding"/>
    <property type="evidence" value="ECO:0007669"/>
    <property type="project" value="UniProtKB-KW"/>
</dbReference>
<evidence type="ECO:0000259" key="3">
    <source>
        <dbReference type="PROSITE" id="PS50157"/>
    </source>
</evidence>
<dbReference type="InterPro" id="IPR013087">
    <property type="entry name" value="Znf_C2H2_type"/>
</dbReference>
<dbReference type="PROSITE" id="PS00028">
    <property type="entry name" value="ZINC_FINGER_C2H2_1"/>
    <property type="match status" value="2"/>
</dbReference>
<evidence type="ECO:0000313" key="4">
    <source>
        <dbReference type="Proteomes" id="UP000515160"/>
    </source>
</evidence>
<organism evidence="4 5">
    <name type="scientific">Drosophila albomicans</name>
    <name type="common">Fruit fly</name>
    <dbReference type="NCBI Taxonomy" id="7291"/>
    <lineage>
        <taxon>Eukaryota</taxon>
        <taxon>Metazoa</taxon>
        <taxon>Ecdysozoa</taxon>
        <taxon>Arthropoda</taxon>
        <taxon>Hexapoda</taxon>
        <taxon>Insecta</taxon>
        <taxon>Pterygota</taxon>
        <taxon>Neoptera</taxon>
        <taxon>Endopterygota</taxon>
        <taxon>Diptera</taxon>
        <taxon>Brachycera</taxon>
        <taxon>Muscomorpha</taxon>
        <taxon>Ephydroidea</taxon>
        <taxon>Drosophilidae</taxon>
        <taxon>Drosophila</taxon>
    </lineage>
</organism>
<dbReference type="AlphaFoldDB" id="A0A9C6SYL3"/>
<dbReference type="RefSeq" id="XP_051861349.1">
    <property type="nucleotide sequence ID" value="XM_052005389.1"/>
</dbReference>
<dbReference type="PROSITE" id="PS50157">
    <property type="entry name" value="ZINC_FINGER_C2H2_2"/>
    <property type="match status" value="1"/>
</dbReference>
<dbReference type="SMART" id="SM00355">
    <property type="entry name" value="ZnF_C2H2"/>
    <property type="match status" value="3"/>
</dbReference>
<evidence type="ECO:0000256" key="1">
    <source>
        <dbReference type="PROSITE-ProRule" id="PRU00042"/>
    </source>
</evidence>
<keyword evidence="4" id="KW-1185">Reference proteome</keyword>
<dbReference type="OrthoDB" id="8067562at2759"/>
<name>A0A9C6SYL3_DROAB</name>
<reference evidence="5" key="1">
    <citation type="submission" date="2025-08" db="UniProtKB">
        <authorList>
            <consortium name="RefSeq"/>
        </authorList>
    </citation>
    <scope>IDENTIFICATION</scope>
    <source>
        <strain evidence="5">15112-1751.03</strain>
        <tissue evidence="5">Whole Adult</tissue>
    </source>
</reference>
<gene>
    <name evidence="5" type="primary">LOC127565681</name>
</gene>